<dbReference type="PANTHER" id="PTHR42760">
    <property type="entry name" value="SHORT-CHAIN DEHYDROGENASES/REDUCTASES FAMILY MEMBER"/>
    <property type="match status" value="1"/>
</dbReference>
<dbReference type="EMBL" id="JAUSVK010000001">
    <property type="protein sequence ID" value="MDQ0396390.1"/>
    <property type="molecule type" value="Genomic_DNA"/>
</dbReference>
<dbReference type="InterPro" id="IPR020904">
    <property type="entry name" value="Sc_DH/Rdtase_CS"/>
</dbReference>
<sequence>MPETNDAAPSPPVADPFGLAGRRVLVTGAGGGIGRALVAAFRQAGAVVSGADQSAAMLEGLDLEHRLVFELTDTAACAAAIAGLLEAGAAPDILVNNAGYTRAETLPQVDDAAWDREIAVNLTGAYHVTTPIIAAMAARGGGAVVFISSVNALAHHGNPAYSAAKAGLLAYAKAIAVEKGADGIRANVICPGSVLTRAWDHRFARDPATRQNVAGHYPIGRMVNPSEVANAAVFLSSPLASGITGAVLPVDGGLMAGNLRFVRDIIDKEA</sequence>
<dbReference type="SUPFAM" id="SSF51735">
    <property type="entry name" value="NAD(P)-binding Rossmann-fold domains"/>
    <property type="match status" value="1"/>
</dbReference>
<protein>
    <submittedName>
        <fullName evidence="2">NAD(P)-dependent dehydrogenase (Short-subunit alcohol dehydrogenase family)</fullName>
    </submittedName>
</protein>
<dbReference type="PRINTS" id="PR00081">
    <property type="entry name" value="GDHRDH"/>
</dbReference>
<dbReference type="PROSITE" id="PS00061">
    <property type="entry name" value="ADH_SHORT"/>
    <property type="match status" value="1"/>
</dbReference>
<dbReference type="Pfam" id="PF13561">
    <property type="entry name" value="adh_short_C2"/>
    <property type="match status" value="1"/>
</dbReference>
<evidence type="ECO:0000256" key="1">
    <source>
        <dbReference type="ARBA" id="ARBA00006484"/>
    </source>
</evidence>
<dbReference type="Gene3D" id="3.40.50.720">
    <property type="entry name" value="NAD(P)-binding Rossmann-like Domain"/>
    <property type="match status" value="1"/>
</dbReference>
<reference evidence="2 3" key="1">
    <citation type="submission" date="2023-07" db="EMBL/GenBank/DDBJ databases">
        <title>Genomic Encyclopedia of Type Strains, Phase IV (KMG-IV): sequencing the most valuable type-strain genomes for metagenomic binning, comparative biology and taxonomic classification.</title>
        <authorList>
            <person name="Goeker M."/>
        </authorList>
    </citation>
    <scope>NUCLEOTIDE SEQUENCE [LARGE SCALE GENOMIC DNA]</scope>
    <source>
        <strain evidence="2 3">DSM 5896</strain>
    </source>
</reference>
<dbReference type="PANTHER" id="PTHR42760:SF135">
    <property type="entry name" value="BLL7886 PROTEIN"/>
    <property type="match status" value="1"/>
</dbReference>
<dbReference type="PRINTS" id="PR00080">
    <property type="entry name" value="SDRFAMILY"/>
</dbReference>
<evidence type="ECO:0000313" key="3">
    <source>
        <dbReference type="Proteomes" id="UP001237448"/>
    </source>
</evidence>
<keyword evidence="3" id="KW-1185">Reference proteome</keyword>
<dbReference type="Proteomes" id="UP001237448">
    <property type="component" value="Unassembled WGS sequence"/>
</dbReference>
<organism evidence="2 3">
    <name type="scientific">Labrys monachus</name>
    <dbReference type="NCBI Taxonomy" id="217067"/>
    <lineage>
        <taxon>Bacteria</taxon>
        <taxon>Pseudomonadati</taxon>
        <taxon>Pseudomonadota</taxon>
        <taxon>Alphaproteobacteria</taxon>
        <taxon>Hyphomicrobiales</taxon>
        <taxon>Xanthobacteraceae</taxon>
        <taxon>Labrys</taxon>
    </lineage>
</organism>
<dbReference type="InterPro" id="IPR002347">
    <property type="entry name" value="SDR_fam"/>
</dbReference>
<evidence type="ECO:0000313" key="2">
    <source>
        <dbReference type="EMBL" id="MDQ0396390.1"/>
    </source>
</evidence>
<comment type="caution">
    <text evidence="2">The sequence shown here is derived from an EMBL/GenBank/DDBJ whole genome shotgun (WGS) entry which is preliminary data.</text>
</comment>
<proteinExistence type="inferred from homology"/>
<name>A0ABU0FQP8_9HYPH</name>
<accession>A0ABU0FQP8</accession>
<gene>
    <name evidence="2" type="ORF">J3R73_006182</name>
</gene>
<dbReference type="RefSeq" id="WP_307436596.1">
    <property type="nucleotide sequence ID" value="NZ_JAUSVK010000001.1"/>
</dbReference>
<comment type="similarity">
    <text evidence="1">Belongs to the short-chain dehydrogenases/reductases (SDR) family.</text>
</comment>
<dbReference type="InterPro" id="IPR036291">
    <property type="entry name" value="NAD(P)-bd_dom_sf"/>
</dbReference>